<keyword evidence="5" id="KW-0175">Coiled coil</keyword>
<dbReference type="InterPro" id="IPR006127">
    <property type="entry name" value="ZnuA-like"/>
</dbReference>
<name>A0A3N1XB10_9FIRM</name>
<feature type="signal peptide" evidence="7">
    <location>
        <begin position="1"/>
        <end position="22"/>
    </location>
</feature>
<comment type="similarity">
    <text evidence="1 4">Belongs to the bacterial solute-binding protein 9 family.</text>
</comment>
<dbReference type="SUPFAM" id="SSF53807">
    <property type="entry name" value="Helical backbone' metal receptor"/>
    <property type="match status" value="1"/>
</dbReference>
<evidence type="ECO:0000313" key="8">
    <source>
        <dbReference type="EMBL" id="ROR23950.1"/>
    </source>
</evidence>
<accession>A0A3N1XB10</accession>
<comment type="caution">
    <text evidence="8">The sequence shown here is derived from an EMBL/GenBank/DDBJ whole genome shotgun (WGS) entry which is preliminary data.</text>
</comment>
<dbReference type="GO" id="GO:0007155">
    <property type="term" value="P:cell adhesion"/>
    <property type="evidence" value="ECO:0007669"/>
    <property type="project" value="InterPro"/>
</dbReference>
<evidence type="ECO:0000256" key="4">
    <source>
        <dbReference type="RuleBase" id="RU003512"/>
    </source>
</evidence>
<organism evidence="8 9">
    <name type="scientific">Mobilisporobacter senegalensis</name>
    <dbReference type="NCBI Taxonomy" id="1329262"/>
    <lineage>
        <taxon>Bacteria</taxon>
        <taxon>Bacillati</taxon>
        <taxon>Bacillota</taxon>
        <taxon>Clostridia</taxon>
        <taxon>Lachnospirales</taxon>
        <taxon>Lachnospiraceae</taxon>
        <taxon>Mobilisporobacter</taxon>
    </lineage>
</organism>
<dbReference type="AlphaFoldDB" id="A0A3N1XB10"/>
<keyword evidence="3 7" id="KW-0732">Signal</keyword>
<feature type="compositionally biased region" description="Acidic residues" evidence="6">
    <location>
        <begin position="145"/>
        <end position="161"/>
    </location>
</feature>
<dbReference type="PROSITE" id="PS51257">
    <property type="entry name" value="PROKAR_LIPOPROTEIN"/>
    <property type="match status" value="1"/>
</dbReference>
<gene>
    <name evidence="8" type="ORF">EDD66_11281</name>
</gene>
<evidence type="ECO:0000256" key="5">
    <source>
        <dbReference type="SAM" id="Coils"/>
    </source>
</evidence>
<dbReference type="Proteomes" id="UP000273083">
    <property type="component" value="Unassembled WGS sequence"/>
</dbReference>
<evidence type="ECO:0000256" key="7">
    <source>
        <dbReference type="SAM" id="SignalP"/>
    </source>
</evidence>
<sequence>MLKMLRKWVILSFCLVAAISFYGCSNKNSQEVNTADKQEVNTEDKEVNTDEKKVKVSVSFNALKEFAEAVGKDKVEVQTIISDGIEPHDFEPKAQDLAKLSEAEIFVYNGLGMEAWADEAVKAANNEKLIVIEASEGADVITNEEHEEEEHEEEDEHEEEEHDHGKYDPHLWLSLKGAQTEVINIKEALVKADPDNKDYYEKNCNDYISQLENLYNEYNEKFQSLKKKTFVTGHAAFAYLCRDFGLEQNSVEDVFAEGEPSAKQLTELVEFCKENEVKTIFAEEMASPEVSKTLANEIGAGVETIYTMENNEDDMTYLERMTANLTKIYESLAK</sequence>
<dbReference type="InterPro" id="IPR006129">
    <property type="entry name" value="AdhesinB"/>
</dbReference>
<evidence type="ECO:0000256" key="6">
    <source>
        <dbReference type="SAM" id="MobiDB-lite"/>
    </source>
</evidence>
<dbReference type="Pfam" id="PF01297">
    <property type="entry name" value="ZnuA"/>
    <property type="match status" value="1"/>
</dbReference>
<keyword evidence="2 4" id="KW-0813">Transport</keyword>
<dbReference type="Gene3D" id="3.40.50.1980">
    <property type="entry name" value="Nitrogenase molybdenum iron protein domain"/>
    <property type="match status" value="2"/>
</dbReference>
<dbReference type="CDD" id="cd01017">
    <property type="entry name" value="AdcA"/>
    <property type="match status" value="1"/>
</dbReference>
<dbReference type="InterPro" id="IPR006128">
    <property type="entry name" value="Lipoprotein_PsaA-like"/>
</dbReference>
<dbReference type="PRINTS" id="PR00690">
    <property type="entry name" value="ADHESNFAMILY"/>
</dbReference>
<dbReference type="PANTHER" id="PTHR42953:SF3">
    <property type="entry name" value="HIGH-AFFINITY ZINC UPTAKE SYSTEM PROTEIN ZNUA"/>
    <property type="match status" value="1"/>
</dbReference>
<dbReference type="GO" id="GO:0046872">
    <property type="term" value="F:metal ion binding"/>
    <property type="evidence" value="ECO:0007669"/>
    <property type="project" value="InterPro"/>
</dbReference>
<dbReference type="InterPro" id="IPR050492">
    <property type="entry name" value="Bact_metal-bind_prot9"/>
</dbReference>
<evidence type="ECO:0000256" key="2">
    <source>
        <dbReference type="ARBA" id="ARBA00022448"/>
    </source>
</evidence>
<feature type="chain" id="PRO_5038392990" evidence="7">
    <location>
        <begin position="23"/>
        <end position="334"/>
    </location>
</feature>
<feature type="region of interest" description="Disordered" evidence="6">
    <location>
        <begin position="139"/>
        <end position="166"/>
    </location>
</feature>
<evidence type="ECO:0000313" key="9">
    <source>
        <dbReference type="Proteomes" id="UP000273083"/>
    </source>
</evidence>
<keyword evidence="9" id="KW-1185">Reference proteome</keyword>
<evidence type="ECO:0000256" key="1">
    <source>
        <dbReference type="ARBA" id="ARBA00011028"/>
    </source>
</evidence>
<dbReference type="RefSeq" id="WP_330511376.1">
    <property type="nucleotide sequence ID" value="NZ_RJVG01000012.1"/>
</dbReference>
<evidence type="ECO:0000256" key="3">
    <source>
        <dbReference type="ARBA" id="ARBA00022729"/>
    </source>
</evidence>
<reference evidence="8 9" key="1">
    <citation type="submission" date="2018-11" db="EMBL/GenBank/DDBJ databases">
        <title>Genomic Encyclopedia of Type Strains, Phase IV (KMG-IV): sequencing the most valuable type-strain genomes for metagenomic binning, comparative biology and taxonomic classification.</title>
        <authorList>
            <person name="Goeker M."/>
        </authorList>
    </citation>
    <scope>NUCLEOTIDE SEQUENCE [LARGE SCALE GENOMIC DNA]</scope>
    <source>
        <strain evidence="8 9">DSM 26537</strain>
    </source>
</reference>
<dbReference type="PANTHER" id="PTHR42953">
    <property type="entry name" value="HIGH-AFFINITY ZINC UPTAKE SYSTEM PROTEIN ZNUA-RELATED"/>
    <property type="match status" value="1"/>
</dbReference>
<dbReference type="PRINTS" id="PR00691">
    <property type="entry name" value="ADHESINB"/>
</dbReference>
<protein>
    <submittedName>
        <fullName evidence="8">Zinc transport system substrate-binding protein</fullName>
    </submittedName>
</protein>
<dbReference type="GO" id="GO:0030001">
    <property type="term" value="P:metal ion transport"/>
    <property type="evidence" value="ECO:0007669"/>
    <property type="project" value="InterPro"/>
</dbReference>
<dbReference type="EMBL" id="RJVG01000012">
    <property type="protein sequence ID" value="ROR23950.1"/>
    <property type="molecule type" value="Genomic_DNA"/>
</dbReference>
<feature type="coiled-coil region" evidence="5">
    <location>
        <begin position="197"/>
        <end position="228"/>
    </location>
</feature>
<proteinExistence type="inferred from homology"/>